<dbReference type="Proteomes" id="UP000280834">
    <property type="component" value="Unassembled WGS sequence"/>
</dbReference>
<dbReference type="WBParaSite" id="BTMF_0000530701-mRNA-1">
    <property type="protein sequence ID" value="BTMF_0000530701-mRNA-1"/>
    <property type="gene ID" value="BTMF_0000530701"/>
</dbReference>
<organism evidence="3">
    <name type="scientific">Brugia timori</name>
    <dbReference type="NCBI Taxonomy" id="42155"/>
    <lineage>
        <taxon>Eukaryota</taxon>
        <taxon>Metazoa</taxon>
        <taxon>Ecdysozoa</taxon>
        <taxon>Nematoda</taxon>
        <taxon>Chromadorea</taxon>
        <taxon>Rhabditida</taxon>
        <taxon>Spirurina</taxon>
        <taxon>Spiruromorpha</taxon>
        <taxon>Filarioidea</taxon>
        <taxon>Onchocercidae</taxon>
        <taxon>Brugia</taxon>
    </lineage>
</organism>
<name>A0A0R3QG08_9BILA</name>
<evidence type="ECO:0000313" key="3">
    <source>
        <dbReference type="WBParaSite" id="BTMF_0000530701-mRNA-1"/>
    </source>
</evidence>
<protein>
    <submittedName>
        <fullName evidence="1 3">Uncharacterized protein</fullName>
    </submittedName>
</protein>
<dbReference type="AlphaFoldDB" id="A0A0R3QG08"/>
<proteinExistence type="predicted"/>
<keyword evidence="2" id="KW-1185">Reference proteome</keyword>
<reference evidence="1 2" key="2">
    <citation type="submission" date="2018-11" db="EMBL/GenBank/DDBJ databases">
        <authorList>
            <consortium name="Pathogen Informatics"/>
        </authorList>
    </citation>
    <scope>NUCLEOTIDE SEQUENCE [LARGE SCALE GENOMIC DNA]</scope>
</reference>
<accession>A0A0R3QG08</accession>
<reference evidence="3" key="1">
    <citation type="submission" date="2017-02" db="UniProtKB">
        <authorList>
            <consortium name="WormBaseParasite"/>
        </authorList>
    </citation>
    <scope>IDENTIFICATION</scope>
</reference>
<sequence>MQNENVSSRLELLIEFMSSHHRAPHKSGVCTRFTFKSIACNAVLPS</sequence>
<evidence type="ECO:0000313" key="2">
    <source>
        <dbReference type="Proteomes" id="UP000280834"/>
    </source>
</evidence>
<dbReference type="EMBL" id="UZAG01004593">
    <property type="protein sequence ID" value="VDO17033.1"/>
    <property type="molecule type" value="Genomic_DNA"/>
</dbReference>
<gene>
    <name evidence="1" type="ORF">BTMF_LOCUS4588</name>
</gene>
<evidence type="ECO:0000313" key="1">
    <source>
        <dbReference type="EMBL" id="VDO17033.1"/>
    </source>
</evidence>